<gene>
    <name evidence="2" type="ORF">GCK32_005675</name>
</gene>
<comment type="caution">
    <text evidence="2">The sequence shown here is derived from an EMBL/GenBank/DDBJ whole genome shotgun (WGS) entry which is preliminary data.</text>
</comment>
<dbReference type="InterPro" id="IPR000560">
    <property type="entry name" value="His_Pase_clade-2"/>
</dbReference>
<dbReference type="Pfam" id="PF00328">
    <property type="entry name" value="His_Phos_2"/>
    <property type="match status" value="1"/>
</dbReference>
<evidence type="ECO:0000313" key="2">
    <source>
        <dbReference type="EMBL" id="KAK5968334.1"/>
    </source>
</evidence>
<evidence type="ECO:0000256" key="1">
    <source>
        <dbReference type="ARBA" id="ARBA00005375"/>
    </source>
</evidence>
<comment type="similarity">
    <text evidence="1">Belongs to the histidine acid phosphatase family.</text>
</comment>
<dbReference type="InterPro" id="IPR050645">
    <property type="entry name" value="Histidine_acid_phosphatase"/>
</dbReference>
<organism evidence="2 3">
    <name type="scientific">Trichostrongylus colubriformis</name>
    <name type="common">Black scour worm</name>
    <dbReference type="NCBI Taxonomy" id="6319"/>
    <lineage>
        <taxon>Eukaryota</taxon>
        <taxon>Metazoa</taxon>
        <taxon>Ecdysozoa</taxon>
        <taxon>Nematoda</taxon>
        <taxon>Chromadorea</taxon>
        <taxon>Rhabditida</taxon>
        <taxon>Rhabditina</taxon>
        <taxon>Rhabditomorpha</taxon>
        <taxon>Strongyloidea</taxon>
        <taxon>Trichostrongylidae</taxon>
        <taxon>Trichostrongylus</taxon>
    </lineage>
</organism>
<reference evidence="2 3" key="1">
    <citation type="submission" date="2019-10" db="EMBL/GenBank/DDBJ databases">
        <title>Assembly and Annotation for the nematode Trichostrongylus colubriformis.</title>
        <authorList>
            <person name="Martin J."/>
        </authorList>
    </citation>
    <scope>NUCLEOTIDE SEQUENCE [LARGE SCALE GENOMIC DNA]</scope>
    <source>
        <strain evidence="2">G859</strain>
        <tissue evidence="2">Whole worm</tissue>
    </source>
</reference>
<dbReference type="PANTHER" id="PTHR11567">
    <property type="entry name" value="ACID PHOSPHATASE-RELATED"/>
    <property type="match status" value="1"/>
</dbReference>
<dbReference type="PANTHER" id="PTHR11567:SF210">
    <property type="entry name" value="ACID PHOSPHATASE 5-RELATED"/>
    <property type="match status" value="1"/>
</dbReference>
<protein>
    <submittedName>
        <fullName evidence="2">Lysosomal acid phosphatase</fullName>
    </submittedName>
</protein>
<accession>A0AAN8F373</accession>
<sequence length="330" mass="37988">MLLAEEMNWEQALYFWKSIRPSAILPRINAVTRRIAMASTLALVALTVIASLVRSGLIATQNQEAAAHLVPVEANAETLVYLQVAWRHGDRTPASPVPFSPASSWDEGLGELTRKGIAQQYRLGKWLRARYGRWLGNRFDRSEVFVRSSDYNRTIMSAQANMAGLFPPTKSEMWDDVLPWQPVPVHTVPRAMDKELYEDISCPTANAEFSTLWRSEVVTRMETENRGFIEFLKENSGIPNFEFRQLWMVFDNLFCMLQHNDTHKWPSWVNASVFDRIYKLYDASSRLKYHTDLLRRLRGGPLLKEIIERFEAKVKGRLGDKPKLYAYSAV</sequence>
<dbReference type="AlphaFoldDB" id="A0AAN8F373"/>
<proteinExistence type="inferred from homology"/>
<dbReference type="EMBL" id="WIXE01021491">
    <property type="protein sequence ID" value="KAK5968334.1"/>
    <property type="molecule type" value="Genomic_DNA"/>
</dbReference>
<evidence type="ECO:0000313" key="3">
    <source>
        <dbReference type="Proteomes" id="UP001331761"/>
    </source>
</evidence>
<dbReference type="SUPFAM" id="SSF53254">
    <property type="entry name" value="Phosphoglycerate mutase-like"/>
    <property type="match status" value="1"/>
</dbReference>
<dbReference type="InterPro" id="IPR029033">
    <property type="entry name" value="His_PPase_superfam"/>
</dbReference>
<dbReference type="Proteomes" id="UP001331761">
    <property type="component" value="Unassembled WGS sequence"/>
</dbReference>
<keyword evidence="3" id="KW-1185">Reference proteome</keyword>
<name>A0AAN8F373_TRICO</name>
<dbReference type="Gene3D" id="3.40.50.1240">
    <property type="entry name" value="Phosphoglycerate mutase-like"/>
    <property type="match status" value="1"/>
</dbReference>
<feature type="non-terminal residue" evidence="2">
    <location>
        <position position="330"/>
    </location>
</feature>
<dbReference type="GO" id="GO:0016791">
    <property type="term" value="F:phosphatase activity"/>
    <property type="evidence" value="ECO:0007669"/>
    <property type="project" value="TreeGrafter"/>
</dbReference>
<dbReference type="CDD" id="cd07061">
    <property type="entry name" value="HP_HAP_like"/>
    <property type="match status" value="1"/>
</dbReference>